<evidence type="ECO:0000256" key="1">
    <source>
        <dbReference type="SAM" id="MobiDB-lite"/>
    </source>
</evidence>
<dbReference type="EMBL" id="CP034086">
    <property type="protein sequence ID" value="AZG78049.1"/>
    <property type="molecule type" value="Genomic_DNA"/>
</dbReference>
<evidence type="ECO:0000313" key="3">
    <source>
        <dbReference type="EMBL" id="AZG78049.1"/>
    </source>
</evidence>
<proteinExistence type="predicted"/>
<evidence type="ECO:0000259" key="2">
    <source>
        <dbReference type="Pfam" id="PF18557"/>
    </source>
</evidence>
<sequence>MSQRENPHDNDGPSRDAEPNLNNKTGGREEADADGFQDADGAQADGVALDPKVQAQLGRVFRAYCDDLIHQPIPDKFTVLLAKLEAKQREKK</sequence>
<protein>
    <recommendedName>
        <fullName evidence="2">Anti-sigma factor NepR domain-containing protein</fullName>
    </recommendedName>
</protein>
<name>A0A3G8M7S8_9HYPH</name>
<dbReference type="KEGG" id="mros:EHO51_15615"/>
<dbReference type="Proteomes" id="UP000273982">
    <property type="component" value="Chromosome"/>
</dbReference>
<reference evidence="3 4" key="1">
    <citation type="submission" date="2018-11" db="EMBL/GenBank/DDBJ databases">
        <title>Genome squencing of methanotrophic bacteria isolated from alkaline groundwater in Korea.</title>
        <authorList>
            <person name="Nguyen L.N."/>
        </authorList>
    </citation>
    <scope>NUCLEOTIDE SEQUENCE [LARGE SCALE GENOMIC DNA]</scope>
    <source>
        <strain evidence="3 4">GW6</strain>
    </source>
</reference>
<accession>A0A3G8M7S8</accession>
<feature type="compositionally biased region" description="Low complexity" evidence="1">
    <location>
        <begin position="38"/>
        <end position="47"/>
    </location>
</feature>
<feature type="region of interest" description="Disordered" evidence="1">
    <location>
        <begin position="1"/>
        <end position="47"/>
    </location>
</feature>
<feature type="domain" description="Anti-sigma factor NepR" evidence="2">
    <location>
        <begin position="54"/>
        <end position="87"/>
    </location>
</feature>
<dbReference type="RefSeq" id="WP_124739655.1">
    <property type="nucleotide sequence ID" value="NZ_CP034086.1"/>
</dbReference>
<feature type="compositionally biased region" description="Basic and acidic residues" evidence="1">
    <location>
        <begin position="1"/>
        <end position="18"/>
    </location>
</feature>
<evidence type="ECO:0000313" key="4">
    <source>
        <dbReference type="Proteomes" id="UP000273982"/>
    </source>
</evidence>
<gene>
    <name evidence="3" type="ORF">EHO51_15615</name>
</gene>
<dbReference type="Pfam" id="PF18557">
    <property type="entry name" value="NepR"/>
    <property type="match status" value="1"/>
</dbReference>
<dbReference type="InterPro" id="IPR041649">
    <property type="entry name" value="NepR"/>
</dbReference>
<organism evidence="3 4">
    <name type="scientific">Methylocystis rosea</name>
    <dbReference type="NCBI Taxonomy" id="173366"/>
    <lineage>
        <taxon>Bacteria</taxon>
        <taxon>Pseudomonadati</taxon>
        <taxon>Pseudomonadota</taxon>
        <taxon>Alphaproteobacteria</taxon>
        <taxon>Hyphomicrobiales</taxon>
        <taxon>Methylocystaceae</taxon>
        <taxon>Methylocystis</taxon>
    </lineage>
</organism>
<dbReference type="AlphaFoldDB" id="A0A3G8M7S8"/>